<feature type="transmembrane region" description="Helical" evidence="1">
    <location>
        <begin position="148"/>
        <end position="171"/>
    </location>
</feature>
<dbReference type="RefSeq" id="WP_377916312.1">
    <property type="nucleotide sequence ID" value="NZ_JBHRZT010000052.1"/>
</dbReference>
<feature type="transmembrane region" description="Helical" evidence="1">
    <location>
        <begin position="200"/>
        <end position="218"/>
    </location>
</feature>
<feature type="transmembrane region" description="Helical" evidence="1">
    <location>
        <begin position="225"/>
        <end position="243"/>
    </location>
</feature>
<evidence type="ECO:0000313" key="3">
    <source>
        <dbReference type="Proteomes" id="UP001595752"/>
    </source>
</evidence>
<evidence type="ECO:0000256" key="1">
    <source>
        <dbReference type="SAM" id="Phobius"/>
    </source>
</evidence>
<feature type="transmembrane region" description="Helical" evidence="1">
    <location>
        <begin position="347"/>
        <end position="368"/>
    </location>
</feature>
<dbReference type="EMBL" id="JBHRZT010000052">
    <property type="protein sequence ID" value="MFC3884670.1"/>
    <property type="molecule type" value="Genomic_DNA"/>
</dbReference>
<organism evidence="2 3">
    <name type="scientific">Bacillus songklensis</name>
    <dbReference type="NCBI Taxonomy" id="1069116"/>
    <lineage>
        <taxon>Bacteria</taxon>
        <taxon>Bacillati</taxon>
        <taxon>Bacillota</taxon>
        <taxon>Bacilli</taxon>
        <taxon>Bacillales</taxon>
        <taxon>Bacillaceae</taxon>
        <taxon>Bacillus</taxon>
    </lineage>
</organism>
<feature type="transmembrane region" description="Helical" evidence="1">
    <location>
        <begin position="31"/>
        <end position="48"/>
    </location>
</feature>
<protein>
    <submittedName>
        <fullName evidence="2">O-antigen polymerase</fullName>
    </submittedName>
</protein>
<proteinExistence type="predicted"/>
<name>A0ABV8B5Q5_9BACI</name>
<keyword evidence="1" id="KW-0812">Transmembrane</keyword>
<gene>
    <name evidence="2" type="ORF">ACFOU2_14675</name>
</gene>
<evidence type="ECO:0000313" key="2">
    <source>
        <dbReference type="EMBL" id="MFC3884670.1"/>
    </source>
</evidence>
<feature type="transmembrane region" description="Helical" evidence="1">
    <location>
        <begin position="55"/>
        <end position="73"/>
    </location>
</feature>
<feature type="transmembrane region" description="Helical" evidence="1">
    <location>
        <begin position="380"/>
        <end position="404"/>
    </location>
</feature>
<sequence>MYIFTVLVLLLLLIMSVILNRKKNFVLVGFYGIWLVVIILSGLKLYGLVEFSTRVYYVVLIGITGFTVGYIFMKNSKILTLSTKYKSGVTQDYQINIKILTKFLWVILFFYLIQLSKVISLLLNGVSWLEIRYYYYTTGILFNGFEKFFSTWVALPFIFFLLAPLLLNLFLDGFRNKKVFTLALFSVISHIIVTQGKELFIYWFMSICLCLAFNNKRLSKTNKKLIFRTLLFIIASIFIIQFSRNGQLSIDFLYNYLGISMTVMDHWLNYIDENNIMAYGLAFSNGILNIPFSLTEKITGFYPDFLMKINNELNYILSTGIMAFEGKRETTNVYITMFTFFYYDFRYFGVFIESLIFGLFIGASTKRFYASKRTLYHKTLYCIIALSAWCSFIYWGFFITPYLLSFVYLRLLFKKKINRDRGGQLSV</sequence>
<keyword evidence="1" id="KW-0472">Membrane</keyword>
<dbReference type="Proteomes" id="UP001595752">
    <property type="component" value="Unassembled WGS sequence"/>
</dbReference>
<comment type="caution">
    <text evidence="2">The sequence shown here is derived from an EMBL/GenBank/DDBJ whole genome shotgun (WGS) entry which is preliminary data.</text>
</comment>
<reference evidence="3" key="1">
    <citation type="journal article" date="2019" name="Int. J. Syst. Evol. Microbiol.">
        <title>The Global Catalogue of Microorganisms (GCM) 10K type strain sequencing project: providing services to taxonomists for standard genome sequencing and annotation.</title>
        <authorList>
            <consortium name="The Broad Institute Genomics Platform"/>
            <consortium name="The Broad Institute Genome Sequencing Center for Infectious Disease"/>
            <person name="Wu L."/>
            <person name="Ma J."/>
        </authorList>
    </citation>
    <scope>NUCLEOTIDE SEQUENCE [LARGE SCALE GENOMIC DNA]</scope>
    <source>
        <strain evidence="3">CCUG 61889</strain>
    </source>
</reference>
<keyword evidence="1" id="KW-1133">Transmembrane helix</keyword>
<keyword evidence="3" id="KW-1185">Reference proteome</keyword>
<dbReference type="NCBIfam" id="TIGR04370">
    <property type="entry name" value="glyco_rpt_poly"/>
    <property type="match status" value="1"/>
</dbReference>
<accession>A0ABV8B5Q5</accession>